<dbReference type="PANTHER" id="PTHR43764">
    <property type="entry name" value="MOLYBDENUM COFACTOR BIOSYNTHESIS"/>
    <property type="match status" value="1"/>
</dbReference>
<dbReference type="SUPFAM" id="SSF50800">
    <property type="entry name" value="PK beta-barrel domain-like"/>
    <property type="match status" value="1"/>
</dbReference>
<dbReference type="SUPFAM" id="SSF53218">
    <property type="entry name" value="Molybdenum cofactor biosynthesis proteins"/>
    <property type="match status" value="1"/>
</dbReference>
<dbReference type="Gene3D" id="2.40.33.20">
    <property type="entry name" value="PK beta-barrel domain-like"/>
    <property type="match status" value="1"/>
</dbReference>
<organism evidence="5 6">
    <name type="scientific">Dorea acetigenes</name>
    <dbReference type="NCBI Taxonomy" id="2981787"/>
    <lineage>
        <taxon>Bacteria</taxon>
        <taxon>Bacillati</taxon>
        <taxon>Bacillota</taxon>
        <taxon>Clostridia</taxon>
        <taxon>Lachnospirales</taxon>
        <taxon>Lachnospiraceae</taxon>
        <taxon>Dorea</taxon>
    </lineage>
</organism>
<reference evidence="5 6" key="1">
    <citation type="journal article" date="2021" name="ISME Commun">
        <title>Automated analysis of genomic sequences facilitates high-throughput and comprehensive description of bacteria.</title>
        <authorList>
            <person name="Hitch T.C.A."/>
        </authorList>
    </citation>
    <scope>NUCLEOTIDE SEQUENCE [LARGE SCALE GENOMIC DNA]</scope>
    <source>
        <strain evidence="5 6">Sanger_03</strain>
    </source>
</reference>
<dbReference type="InterPro" id="IPR036425">
    <property type="entry name" value="MoaB/Mog-like_dom_sf"/>
</dbReference>
<evidence type="ECO:0000256" key="3">
    <source>
        <dbReference type="ARBA" id="ARBA00023150"/>
    </source>
</evidence>
<dbReference type="CDD" id="cd00886">
    <property type="entry name" value="MogA_MoaB"/>
    <property type="match status" value="1"/>
</dbReference>
<dbReference type="Pfam" id="PF00994">
    <property type="entry name" value="MoCF_biosynth"/>
    <property type="match status" value="1"/>
</dbReference>
<dbReference type="Pfam" id="PF03473">
    <property type="entry name" value="MOSC"/>
    <property type="match status" value="1"/>
</dbReference>
<accession>A0ABT2RMG6</accession>
<dbReference type="Proteomes" id="UP001652431">
    <property type="component" value="Unassembled WGS sequence"/>
</dbReference>
<comment type="function">
    <text evidence="1">May be involved in the biosynthesis of molybdopterin.</text>
</comment>
<dbReference type="SMART" id="SM00852">
    <property type="entry name" value="MoCF_biosynth"/>
    <property type="match status" value="1"/>
</dbReference>
<dbReference type="InterPro" id="IPR005302">
    <property type="entry name" value="MoCF_Sase_C"/>
</dbReference>
<comment type="pathway">
    <text evidence="2">Cofactor biosynthesis; molybdopterin biosynthesis.</text>
</comment>
<dbReference type="InterPro" id="IPR001453">
    <property type="entry name" value="MoaB/Mog_dom"/>
</dbReference>
<dbReference type="RefSeq" id="WP_158369765.1">
    <property type="nucleotide sequence ID" value="NZ_JAOQJU010000008.1"/>
</dbReference>
<dbReference type="EMBL" id="JAOQJU010000008">
    <property type="protein sequence ID" value="MCU6686603.1"/>
    <property type="molecule type" value="Genomic_DNA"/>
</dbReference>
<evidence type="ECO:0000256" key="2">
    <source>
        <dbReference type="ARBA" id="ARBA00005046"/>
    </source>
</evidence>
<evidence type="ECO:0000313" key="5">
    <source>
        <dbReference type="EMBL" id="MCU6686603.1"/>
    </source>
</evidence>
<sequence>MGIVKAVCTSDRRGIQKTNVGSAELKEDFGILTDAHAGNWHRQVSLLSAEKIEEFNRKGAEVTPGAFGENLVVEGFDFGSLPVGTTFQCGEVVLEMTQIGKECHNHCQIYQKMGECIMPTQGVFARVVHGGILSVGDEMQMIERADNRYTAAVMTLSDKGAKGEREDTSGPLICKMAEAAGYRVIERILLADDQERIERELVRLADQRQVNLILTTGGTGFAERDRTPEATLAVATRNAPGIADAIRMYSLSVTGRAMLGRGVSVIRNKTVIVNLPGSEKAVKESLEYVLPYLEHGIQILLGDAADCGSNHKK</sequence>
<evidence type="ECO:0000256" key="1">
    <source>
        <dbReference type="ARBA" id="ARBA00003487"/>
    </source>
</evidence>
<dbReference type="PROSITE" id="PS51340">
    <property type="entry name" value="MOSC"/>
    <property type="match status" value="1"/>
</dbReference>
<protein>
    <submittedName>
        <fullName evidence="5">Molybdopterin-binding protein</fullName>
    </submittedName>
</protein>
<feature type="domain" description="MOSC" evidence="4">
    <location>
        <begin position="17"/>
        <end position="142"/>
    </location>
</feature>
<evidence type="ECO:0000259" key="4">
    <source>
        <dbReference type="PROSITE" id="PS51340"/>
    </source>
</evidence>
<dbReference type="NCBIfam" id="TIGR00177">
    <property type="entry name" value="molyb_syn"/>
    <property type="match status" value="1"/>
</dbReference>
<comment type="caution">
    <text evidence="5">The sequence shown here is derived from an EMBL/GenBank/DDBJ whole genome shotgun (WGS) entry which is preliminary data.</text>
</comment>
<keyword evidence="3" id="KW-0501">Molybdenum cofactor biosynthesis</keyword>
<keyword evidence="6" id="KW-1185">Reference proteome</keyword>
<dbReference type="InterPro" id="IPR011037">
    <property type="entry name" value="Pyrv_Knase-like_insert_dom_sf"/>
</dbReference>
<proteinExistence type="predicted"/>
<name>A0ABT2RMG6_9FIRM</name>
<dbReference type="Gene3D" id="3.40.980.10">
    <property type="entry name" value="MoaB/Mog-like domain"/>
    <property type="match status" value="1"/>
</dbReference>
<evidence type="ECO:0000313" key="6">
    <source>
        <dbReference type="Proteomes" id="UP001652431"/>
    </source>
</evidence>
<dbReference type="InterPro" id="IPR051920">
    <property type="entry name" value="MPT_Adenylyltrnsfr/MoaC-Rel"/>
</dbReference>
<dbReference type="PANTHER" id="PTHR43764:SF1">
    <property type="entry name" value="MOLYBDOPTERIN MOLYBDOTRANSFERASE"/>
    <property type="match status" value="1"/>
</dbReference>
<dbReference type="PROSITE" id="PS01078">
    <property type="entry name" value="MOCF_BIOSYNTHESIS_1"/>
    <property type="match status" value="1"/>
</dbReference>
<dbReference type="InterPro" id="IPR008284">
    <property type="entry name" value="MoCF_biosynth_CS"/>
</dbReference>
<gene>
    <name evidence="5" type="ORF">OCV99_08590</name>
</gene>